<name>A0A5C0VKD2_9SPHI</name>
<dbReference type="EMBL" id="CP043329">
    <property type="protein sequence ID" value="QEK52312.1"/>
    <property type="molecule type" value="Genomic_DNA"/>
</dbReference>
<evidence type="ECO:0000313" key="3">
    <source>
        <dbReference type="Proteomes" id="UP000323653"/>
    </source>
</evidence>
<dbReference type="GO" id="GO:0005975">
    <property type="term" value="P:carbohydrate metabolic process"/>
    <property type="evidence" value="ECO:0007669"/>
    <property type="project" value="InterPro"/>
</dbReference>
<dbReference type="InterPro" id="IPR004124">
    <property type="entry name" value="Glyco_hydro_33_N"/>
</dbReference>
<organism evidence="2 3">
    <name type="scientific">Pedobacter aquae</name>
    <dbReference type="NCBI Taxonomy" id="2605747"/>
    <lineage>
        <taxon>Bacteria</taxon>
        <taxon>Pseudomonadati</taxon>
        <taxon>Bacteroidota</taxon>
        <taxon>Sphingobacteriia</taxon>
        <taxon>Sphingobacteriales</taxon>
        <taxon>Sphingobacteriaceae</taxon>
        <taxon>Pedobacter</taxon>
    </lineage>
</organism>
<dbReference type="InterPro" id="IPR013320">
    <property type="entry name" value="ConA-like_dom_sf"/>
</dbReference>
<evidence type="ECO:0000313" key="2">
    <source>
        <dbReference type="EMBL" id="QEK52312.1"/>
    </source>
</evidence>
<reference evidence="2 3" key="1">
    <citation type="submission" date="2019-08" db="EMBL/GenBank/DDBJ databases">
        <title>Pedobacter sp. nov., isolated from Han river, South Korea.</title>
        <authorList>
            <person name="Lee D.-H."/>
            <person name="Kim Y.-S."/>
            <person name="Hwang E.-M."/>
            <person name="Le Tran T.C."/>
            <person name="Cha C.-J."/>
        </authorList>
    </citation>
    <scope>NUCLEOTIDE SEQUENCE [LARGE SCALE GENOMIC DNA]</scope>
    <source>
        <strain evidence="2 3">CJ43</strain>
    </source>
</reference>
<dbReference type="Gene3D" id="2.60.120.200">
    <property type="match status" value="1"/>
</dbReference>
<feature type="domain" description="Glycoside hydrolase family 33 N-terminal" evidence="1">
    <location>
        <begin position="27"/>
        <end position="94"/>
    </location>
</feature>
<protein>
    <submittedName>
        <fullName evidence="2">LamG domain-containing protein</fullName>
    </submittedName>
</protein>
<dbReference type="Pfam" id="PF02973">
    <property type="entry name" value="Sialidase"/>
    <property type="match status" value="1"/>
</dbReference>
<accession>A0A5C0VKD2</accession>
<keyword evidence="3" id="KW-1185">Reference proteome</keyword>
<evidence type="ECO:0000259" key="1">
    <source>
        <dbReference type="Pfam" id="PF02973"/>
    </source>
</evidence>
<dbReference type="SUPFAM" id="SSF49899">
    <property type="entry name" value="Concanavalin A-like lectins/glucanases"/>
    <property type="match status" value="1"/>
</dbReference>
<dbReference type="Proteomes" id="UP000323653">
    <property type="component" value="Chromosome"/>
</dbReference>
<gene>
    <name evidence="2" type="ORF">FYC62_12135</name>
</gene>
<sequence length="100" mass="10913">MGHIPRAGCHGCYCNKLFFAVTYTHANTLHKFWINGVSQGSGVSASINTGIAEARIGHRVTGSEVWGPNGQIYQILVYNRALSDSEILQNFNANKAKYGL</sequence>
<dbReference type="RefSeq" id="WP_149075112.1">
    <property type="nucleotide sequence ID" value="NZ_CP043329.1"/>
</dbReference>
<dbReference type="GO" id="GO:0004308">
    <property type="term" value="F:exo-alpha-sialidase activity"/>
    <property type="evidence" value="ECO:0007669"/>
    <property type="project" value="InterPro"/>
</dbReference>
<proteinExistence type="predicted"/>
<dbReference type="KEGG" id="pej:FYC62_12135"/>
<dbReference type="AlphaFoldDB" id="A0A5C0VKD2"/>